<keyword evidence="8" id="KW-1185">Reference proteome</keyword>
<dbReference type="InterPro" id="IPR018484">
    <property type="entry name" value="FGGY_N"/>
</dbReference>
<gene>
    <name evidence="7" type="ORF">AWC35_10585</name>
</gene>
<organism evidence="7 8">
    <name type="scientific">Gibbsiella quercinecans</name>
    <dbReference type="NCBI Taxonomy" id="929813"/>
    <lineage>
        <taxon>Bacteria</taxon>
        <taxon>Pseudomonadati</taxon>
        <taxon>Pseudomonadota</taxon>
        <taxon>Gammaproteobacteria</taxon>
        <taxon>Enterobacterales</taxon>
        <taxon>Yersiniaceae</taxon>
        <taxon>Gibbsiella</taxon>
    </lineage>
</organism>
<evidence type="ECO:0000256" key="2">
    <source>
        <dbReference type="ARBA" id="ARBA00022679"/>
    </source>
</evidence>
<feature type="domain" description="Carbohydrate kinase FGGY C-terminal" evidence="6">
    <location>
        <begin position="274"/>
        <end position="444"/>
    </location>
</feature>
<dbReference type="InterPro" id="IPR043129">
    <property type="entry name" value="ATPase_NBD"/>
</dbReference>
<evidence type="ECO:0000256" key="4">
    <source>
        <dbReference type="RuleBase" id="RU003733"/>
    </source>
</evidence>
<dbReference type="PANTHER" id="PTHR43095:SF5">
    <property type="entry name" value="XYLULOSE KINASE"/>
    <property type="match status" value="1"/>
</dbReference>
<evidence type="ECO:0000256" key="1">
    <source>
        <dbReference type="ARBA" id="ARBA00009156"/>
    </source>
</evidence>
<dbReference type="InterPro" id="IPR000577">
    <property type="entry name" value="Carb_kinase_FGGY"/>
</dbReference>
<dbReference type="PROSITE" id="PS00445">
    <property type="entry name" value="FGGY_KINASES_2"/>
    <property type="match status" value="1"/>
</dbReference>
<dbReference type="AlphaFoldDB" id="A0A250B0Z0"/>
<keyword evidence="3 4" id="KW-0418">Kinase</keyword>
<evidence type="ECO:0000313" key="8">
    <source>
        <dbReference type="Proteomes" id="UP000217182"/>
    </source>
</evidence>
<feature type="domain" description="Carbohydrate kinase FGGY N-terminal" evidence="5">
    <location>
        <begin position="10"/>
        <end position="249"/>
    </location>
</feature>
<dbReference type="EMBL" id="CP014136">
    <property type="protein sequence ID" value="ATA19741.1"/>
    <property type="molecule type" value="Genomic_DNA"/>
</dbReference>
<dbReference type="Gene3D" id="3.30.420.40">
    <property type="match status" value="2"/>
</dbReference>
<comment type="similarity">
    <text evidence="1 4">Belongs to the FGGY kinase family.</text>
</comment>
<protein>
    <recommendedName>
        <fullName evidence="9">Xylulose kinase</fullName>
    </recommendedName>
</protein>
<dbReference type="CDD" id="cd07808">
    <property type="entry name" value="ASKHA_NBD_FGGY_EcXK-like"/>
    <property type="match status" value="1"/>
</dbReference>
<dbReference type="InterPro" id="IPR018485">
    <property type="entry name" value="FGGY_C"/>
</dbReference>
<dbReference type="PANTHER" id="PTHR43095">
    <property type="entry name" value="SUGAR KINASE"/>
    <property type="match status" value="1"/>
</dbReference>
<evidence type="ECO:0000259" key="6">
    <source>
        <dbReference type="Pfam" id="PF02782"/>
    </source>
</evidence>
<evidence type="ECO:0008006" key="9">
    <source>
        <dbReference type="Google" id="ProtNLM"/>
    </source>
</evidence>
<accession>A0A250B0Z0</accession>
<evidence type="ECO:0000259" key="5">
    <source>
        <dbReference type="Pfam" id="PF00370"/>
    </source>
</evidence>
<dbReference type="GO" id="GO:0016301">
    <property type="term" value="F:kinase activity"/>
    <property type="evidence" value="ECO:0007669"/>
    <property type="project" value="UniProtKB-KW"/>
</dbReference>
<evidence type="ECO:0000256" key="3">
    <source>
        <dbReference type="ARBA" id="ARBA00022777"/>
    </source>
</evidence>
<dbReference type="GO" id="GO:0016773">
    <property type="term" value="F:phosphotransferase activity, alcohol group as acceptor"/>
    <property type="evidence" value="ECO:0007669"/>
    <property type="project" value="InterPro"/>
</dbReference>
<name>A0A250B0Z0_9GAMM</name>
<evidence type="ECO:0000313" key="7">
    <source>
        <dbReference type="EMBL" id="ATA19741.1"/>
    </source>
</evidence>
<dbReference type="OrthoDB" id="9805576at2"/>
<sequence length="502" mass="54320">MAALQDTEFVLGLDLGTSSCKVSAVSLTGKILGSIHKEYATETPEAGWTQQNPDDWIKALSEASRALMEHYNLDRNLTRALAITSAAHIAVLLDEAGNVIRPAILWNDQRSKAQAAVFSDTAGDKIFNIAGNWPSTTWSLPHLQWVKENDPESWGKVHHILLSKDYIGYRLTGKMVTDPAAAVSTLLYDVNHTCWSSDLCSMAGIKLTQLPAIAPIGYELGTLSSAGVEILGIPSQVRVYNGTLDSTAETFAAGVRKPGDCVLRLASAGGLHGITKHPAFARKLISYPYVTSNYWLSQAGTNTCAAAVSWLAKLFMDGSQSSPDFTTWSQLACEAPVGSNGLMFHPYLMGERCPLWDPNLRGSFTGISLSHTQRDFARATYEGTALSLLDASAALTSQGFEINHIKAVGGGGKSTLWCQIISDVFNAPVDYIPGADSSYGAAAISLYGLGLYDSLDNIPANLLISGNERKYQPIAKNNQLYAELFHKYQFISKKLVEITHYA</sequence>
<keyword evidence="2 4" id="KW-0808">Transferase</keyword>
<dbReference type="PIRSF" id="PIRSF000538">
    <property type="entry name" value="GlpK"/>
    <property type="match status" value="1"/>
</dbReference>
<proteinExistence type="inferred from homology"/>
<dbReference type="InterPro" id="IPR050406">
    <property type="entry name" value="FGGY_Carb_Kinase"/>
</dbReference>
<dbReference type="Pfam" id="PF00370">
    <property type="entry name" value="FGGY_N"/>
    <property type="match status" value="1"/>
</dbReference>
<dbReference type="RefSeq" id="WP_095846347.1">
    <property type="nucleotide sequence ID" value="NZ_CP014136.1"/>
</dbReference>
<dbReference type="GO" id="GO:0005975">
    <property type="term" value="P:carbohydrate metabolic process"/>
    <property type="evidence" value="ECO:0007669"/>
    <property type="project" value="InterPro"/>
</dbReference>
<dbReference type="Pfam" id="PF02782">
    <property type="entry name" value="FGGY_C"/>
    <property type="match status" value="1"/>
</dbReference>
<dbReference type="InterPro" id="IPR018483">
    <property type="entry name" value="Carb_kinase_FGGY_CS"/>
</dbReference>
<dbReference type="Proteomes" id="UP000217182">
    <property type="component" value="Chromosome"/>
</dbReference>
<reference evidence="7 8" key="1">
    <citation type="submission" date="2016-01" db="EMBL/GenBank/DDBJ databases">
        <authorList>
            <person name="Oliw E.H."/>
        </authorList>
    </citation>
    <scope>NUCLEOTIDE SEQUENCE [LARGE SCALE GENOMIC DNA]</scope>
    <source>
        <strain evidence="7 8">FRB97</strain>
    </source>
</reference>
<dbReference type="KEGG" id="gqu:AWC35_10585"/>
<dbReference type="SUPFAM" id="SSF53067">
    <property type="entry name" value="Actin-like ATPase domain"/>
    <property type="match status" value="2"/>
</dbReference>